<reference evidence="1 2" key="1">
    <citation type="submission" date="2020-02" db="EMBL/GenBank/DDBJ databases">
        <title>Out from the shadows clarifying the taxonomy of the family Cryomorphaceae and related taxa by utilizing the GTDB taxonomic framework.</title>
        <authorList>
            <person name="Bowman J.P."/>
        </authorList>
    </citation>
    <scope>NUCLEOTIDE SEQUENCE [LARGE SCALE GENOMIC DNA]</scope>
    <source>
        <strain evidence="1 2">QSSC 1-22</strain>
    </source>
</reference>
<keyword evidence="2" id="KW-1185">Reference proteome</keyword>
<dbReference type="Proteomes" id="UP000486602">
    <property type="component" value="Unassembled WGS sequence"/>
</dbReference>
<dbReference type="AlphaFoldDB" id="A0A7K3WNQ4"/>
<accession>A0A7K3WNQ4</accession>
<comment type="caution">
    <text evidence="1">The sequence shown here is derived from an EMBL/GenBank/DDBJ whole genome shotgun (WGS) entry which is preliminary data.</text>
</comment>
<dbReference type="RefSeq" id="WP_163284092.1">
    <property type="nucleotide sequence ID" value="NZ_JAAGVY010000008.1"/>
</dbReference>
<gene>
    <name evidence="1" type="ORF">G3O08_06555</name>
</gene>
<protein>
    <submittedName>
        <fullName evidence="1">Uncharacterized protein</fullName>
    </submittedName>
</protein>
<evidence type="ECO:0000313" key="2">
    <source>
        <dbReference type="Proteomes" id="UP000486602"/>
    </source>
</evidence>
<sequence>MISKFFIIAAIVGLLPGTSNQSSKTALISGLEYALTQSKIADAYGLEATSDKKNCKKIVVVNSTKNLDKSAAAYFNESELCIVAKQKQDMFFLSIQKYFEIEKFSVDDNQYTLSLQLISPEYNPSANKQMFWVLKYSLTDGLINVQSFDQVVQDN</sequence>
<dbReference type="EMBL" id="JAAGVY010000008">
    <property type="protein sequence ID" value="NEN23158.1"/>
    <property type="molecule type" value="Genomic_DNA"/>
</dbReference>
<proteinExistence type="predicted"/>
<name>A0A7K3WNQ4_9FLAO</name>
<evidence type="ECO:0000313" key="1">
    <source>
        <dbReference type="EMBL" id="NEN23158.1"/>
    </source>
</evidence>
<organism evidence="1 2">
    <name type="scientific">Cryomorpha ignava</name>
    <dbReference type="NCBI Taxonomy" id="101383"/>
    <lineage>
        <taxon>Bacteria</taxon>
        <taxon>Pseudomonadati</taxon>
        <taxon>Bacteroidota</taxon>
        <taxon>Flavobacteriia</taxon>
        <taxon>Flavobacteriales</taxon>
        <taxon>Cryomorphaceae</taxon>
        <taxon>Cryomorpha</taxon>
    </lineage>
</organism>